<feature type="compositionally biased region" description="Basic and acidic residues" evidence="1">
    <location>
        <begin position="243"/>
        <end position="257"/>
    </location>
</feature>
<feature type="region of interest" description="Disordered" evidence="1">
    <location>
        <begin position="225"/>
        <end position="266"/>
    </location>
</feature>
<evidence type="ECO:0000313" key="4">
    <source>
        <dbReference type="Proteomes" id="UP000238322"/>
    </source>
</evidence>
<feature type="signal peptide" evidence="2">
    <location>
        <begin position="1"/>
        <end position="25"/>
    </location>
</feature>
<keyword evidence="2" id="KW-0732">Signal</keyword>
<proteinExistence type="predicted"/>
<sequence length="266" mass="28757">MFRHSPSLALSCALVTLLTVSPLLAQAPGFQGQAAQKKPEKKEITGKLADARGKYIKLTPEKGDEDWVILVDSKPNEITIRGEAEKGWVRQGMLVTFDATVDKKGVGQEAVSEISVFPPGPSIVMGVSQADALPTLGDDGGSSSTEETAKVTVVGRLTSIARDGRWNVTAGRAKVLVEVAEDAKIKVELHEPSLIQIGDKVKGTVWYTSEKDATMKGEVEIEAAKLFTAPEDPKEARRKSRQQKKEEQEAEAEKPGEAKSIFDMSN</sequence>
<name>A0A2S8FJ13_9BACT</name>
<dbReference type="AlphaFoldDB" id="A0A2S8FJ13"/>
<evidence type="ECO:0008006" key="5">
    <source>
        <dbReference type="Google" id="ProtNLM"/>
    </source>
</evidence>
<dbReference type="RefSeq" id="WP_105330917.1">
    <property type="nucleotide sequence ID" value="NZ_PUHY01000012.1"/>
</dbReference>
<feature type="chain" id="PRO_5015431773" description="Bacterial OB-fold domain-containing protein" evidence="2">
    <location>
        <begin position="26"/>
        <end position="266"/>
    </location>
</feature>
<evidence type="ECO:0000256" key="2">
    <source>
        <dbReference type="SAM" id="SignalP"/>
    </source>
</evidence>
<dbReference type="OrthoDB" id="284466at2"/>
<evidence type="ECO:0000313" key="3">
    <source>
        <dbReference type="EMBL" id="PQO31904.1"/>
    </source>
</evidence>
<dbReference type="EMBL" id="PUHY01000012">
    <property type="protein sequence ID" value="PQO31904.1"/>
    <property type="molecule type" value="Genomic_DNA"/>
</dbReference>
<gene>
    <name evidence="3" type="ORF">C5Y83_16735</name>
</gene>
<evidence type="ECO:0000256" key="1">
    <source>
        <dbReference type="SAM" id="MobiDB-lite"/>
    </source>
</evidence>
<protein>
    <recommendedName>
        <fullName evidence="5">Bacterial OB-fold domain-containing protein</fullName>
    </recommendedName>
</protein>
<accession>A0A2S8FJ13</accession>
<reference evidence="3 4" key="1">
    <citation type="submission" date="2018-02" db="EMBL/GenBank/DDBJ databases">
        <title>Comparative genomes isolates from brazilian mangrove.</title>
        <authorList>
            <person name="Araujo J.E."/>
            <person name="Taketani R.G."/>
            <person name="Silva M.C.P."/>
            <person name="Loureco M.V."/>
            <person name="Andreote F.D."/>
        </authorList>
    </citation>
    <scope>NUCLEOTIDE SEQUENCE [LARGE SCALE GENOMIC DNA]</scope>
    <source>
        <strain evidence="3 4">Hex-1 MGV</strain>
    </source>
</reference>
<comment type="caution">
    <text evidence="3">The sequence shown here is derived from an EMBL/GenBank/DDBJ whole genome shotgun (WGS) entry which is preliminary data.</text>
</comment>
<organism evidence="3 4">
    <name type="scientific">Blastopirellula marina</name>
    <dbReference type="NCBI Taxonomy" id="124"/>
    <lineage>
        <taxon>Bacteria</taxon>
        <taxon>Pseudomonadati</taxon>
        <taxon>Planctomycetota</taxon>
        <taxon>Planctomycetia</taxon>
        <taxon>Pirellulales</taxon>
        <taxon>Pirellulaceae</taxon>
        <taxon>Blastopirellula</taxon>
    </lineage>
</organism>
<dbReference type="Proteomes" id="UP000238322">
    <property type="component" value="Unassembled WGS sequence"/>
</dbReference>